<dbReference type="SMART" id="SM00397">
    <property type="entry name" value="t_SNARE"/>
    <property type="match status" value="1"/>
</dbReference>
<feature type="domain" description="T-SNARE coiled-coil homology" evidence="20">
    <location>
        <begin position="40"/>
        <end position="102"/>
    </location>
</feature>
<keyword evidence="6" id="KW-0931">ER-Golgi transport</keyword>
<evidence type="ECO:0000256" key="12">
    <source>
        <dbReference type="ARBA" id="ARBA00024188"/>
    </source>
</evidence>
<evidence type="ECO:0000256" key="19">
    <source>
        <dbReference type="SAM" id="Phobius"/>
    </source>
</evidence>
<evidence type="ECO:0000256" key="18">
    <source>
        <dbReference type="ARBA" id="ARBA00077825"/>
    </source>
</evidence>
<comment type="similarity">
    <text evidence="13">Belongs to the BET1 family.</text>
</comment>
<dbReference type="GO" id="GO:0015031">
    <property type="term" value="P:protein transport"/>
    <property type="evidence" value="ECO:0007669"/>
    <property type="project" value="UniProtKB-KW"/>
</dbReference>
<dbReference type="GO" id="GO:0005794">
    <property type="term" value="C:Golgi apparatus"/>
    <property type="evidence" value="ECO:0007669"/>
    <property type="project" value="UniProtKB-SubCell"/>
</dbReference>
<dbReference type="FunFam" id="1.20.5.110:FF:000026">
    <property type="entry name" value="BET1 homolog"/>
    <property type="match status" value="1"/>
</dbReference>
<dbReference type="SUPFAM" id="SSF58038">
    <property type="entry name" value="SNARE fusion complex"/>
    <property type="match status" value="1"/>
</dbReference>
<keyword evidence="11 19" id="KW-0472">Membrane</keyword>
<keyword evidence="10" id="KW-0175">Coiled coil</keyword>
<comment type="function">
    <text evidence="15">Required for vesicular transport from the ER to the Golgi complex. Functions as a SNARE involved in the docking process of ER-derived vesicles with the cis-Golgi membrane.</text>
</comment>
<keyword evidence="4 19" id="KW-0812">Transmembrane</keyword>
<evidence type="ECO:0000256" key="8">
    <source>
        <dbReference type="ARBA" id="ARBA00022989"/>
    </source>
</evidence>
<evidence type="ECO:0000256" key="7">
    <source>
        <dbReference type="ARBA" id="ARBA00022927"/>
    </source>
</evidence>
<name>A0A1B6JPK0_9HEMI</name>
<dbReference type="PANTHER" id="PTHR12791">
    <property type="entry name" value="GOLGI SNARE BET1-RELATED"/>
    <property type="match status" value="1"/>
</dbReference>
<sequence length="132" mass="15525">LLPHRRDSSLNFCDKMNRDRMRRAHAGNYYDPLPTQYDGDAMEEANEQMTSELKEKIGALKSLSIDIGNEVKMQDRLLRDLDNDFERTGGFLGNTMNRVIRLAKGSHNYYIFYLFLFSIVVFFILYVVLKFR</sequence>
<dbReference type="CDD" id="cd15853">
    <property type="entry name" value="SNARE_Bet1"/>
    <property type="match status" value="1"/>
</dbReference>
<dbReference type="AlphaFoldDB" id="A0A1B6JPK0"/>
<keyword evidence="8 19" id="KW-1133">Transmembrane helix</keyword>
<proteinExistence type="inferred from homology"/>
<evidence type="ECO:0000256" key="6">
    <source>
        <dbReference type="ARBA" id="ARBA00022892"/>
    </source>
</evidence>
<keyword evidence="5" id="KW-0256">Endoplasmic reticulum</keyword>
<feature type="non-terminal residue" evidence="21">
    <location>
        <position position="1"/>
    </location>
</feature>
<evidence type="ECO:0000256" key="2">
    <source>
        <dbReference type="ARBA" id="ARBA00022448"/>
    </source>
</evidence>
<dbReference type="GO" id="GO:0016192">
    <property type="term" value="P:vesicle-mediated transport"/>
    <property type="evidence" value="ECO:0007669"/>
    <property type="project" value="UniProtKB-KW"/>
</dbReference>
<evidence type="ECO:0000256" key="16">
    <source>
        <dbReference type="ARBA" id="ARBA00063965"/>
    </source>
</evidence>
<dbReference type="EMBL" id="GECU01006520">
    <property type="protein sequence ID" value="JAT01187.1"/>
    <property type="molecule type" value="Transcribed_RNA"/>
</dbReference>
<evidence type="ECO:0000256" key="5">
    <source>
        <dbReference type="ARBA" id="ARBA00022824"/>
    </source>
</evidence>
<comment type="subunit">
    <text evidence="16">Interacts with SNARE complex members GOSR2, SEC22B and STX5. Interacts with LMAN1/ERGIC53. Interacts with STX17.</text>
</comment>
<feature type="transmembrane region" description="Helical" evidence="19">
    <location>
        <begin position="110"/>
        <end position="129"/>
    </location>
</feature>
<evidence type="ECO:0000256" key="9">
    <source>
        <dbReference type="ARBA" id="ARBA00023034"/>
    </source>
</evidence>
<keyword evidence="2" id="KW-0813">Transport</keyword>
<gene>
    <name evidence="21" type="ORF">g.12613</name>
</gene>
<evidence type="ECO:0000313" key="21">
    <source>
        <dbReference type="EMBL" id="JAT01187.1"/>
    </source>
</evidence>
<keyword evidence="9" id="KW-0333">Golgi apparatus</keyword>
<protein>
    <recommendedName>
        <fullName evidence="17">BET1 homolog</fullName>
    </recommendedName>
    <alternativeName>
        <fullName evidence="18">Golgi vesicular membrane-trafficking protein p18</fullName>
    </alternativeName>
</protein>
<dbReference type="InterPro" id="IPR039899">
    <property type="entry name" value="BET1_SNARE"/>
</dbReference>
<evidence type="ECO:0000256" key="13">
    <source>
        <dbReference type="ARBA" id="ARBA00037962"/>
    </source>
</evidence>
<organism evidence="21">
    <name type="scientific">Homalodisca liturata</name>
    <dbReference type="NCBI Taxonomy" id="320908"/>
    <lineage>
        <taxon>Eukaryota</taxon>
        <taxon>Metazoa</taxon>
        <taxon>Ecdysozoa</taxon>
        <taxon>Arthropoda</taxon>
        <taxon>Hexapoda</taxon>
        <taxon>Insecta</taxon>
        <taxon>Pterygota</taxon>
        <taxon>Neoptera</taxon>
        <taxon>Paraneoptera</taxon>
        <taxon>Hemiptera</taxon>
        <taxon>Auchenorrhyncha</taxon>
        <taxon>Membracoidea</taxon>
        <taxon>Cicadellidae</taxon>
        <taxon>Cicadellinae</taxon>
        <taxon>Proconiini</taxon>
        <taxon>Homalodisca</taxon>
    </lineage>
</organism>
<dbReference type="InterPro" id="IPR000727">
    <property type="entry name" value="T_SNARE_dom"/>
</dbReference>
<evidence type="ECO:0000256" key="4">
    <source>
        <dbReference type="ARBA" id="ARBA00022692"/>
    </source>
</evidence>
<dbReference type="PROSITE" id="PS50192">
    <property type="entry name" value="T_SNARE"/>
    <property type="match status" value="1"/>
</dbReference>
<evidence type="ECO:0000256" key="10">
    <source>
        <dbReference type="ARBA" id="ARBA00023054"/>
    </source>
</evidence>
<accession>A0A1B6JPK0</accession>
<comment type="subcellular location">
    <subcellularLocation>
        <location evidence="14">Endomembrane system</location>
        <topology evidence="14">Single-pass type IV membrane protein</topology>
    </subcellularLocation>
    <subcellularLocation>
        <location evidence="1">Endoplasmic reticulum membrane</location>
        <topology evidence="1">Single-pass membrane protein</topology>
    </subcellularLocation>
    <subcellularLocation>
        <location evidence="12">Golgi apparatus</location>
        <location evidence="12">cis-Golgi network membrane</location>
    </subcellularLocation>
</comment>
<evidence type="ECO:0000259" key="20">
    <source>
        <dbReference type="PROSITE" id="PS50192"/>
    </source>
</evidence>
<reference evidence="21" key="1">
    <citation type="submission" date="2015-11" db="EMBL/GenBank/DDBJ databases">
        <title>De novo transcriptome assembly of four potential Pierce s Disease insect vectors from Arizona vineyards.</title>
        <authorList>
            <person name="Tassone E.E."/>
        </authorList>
    </citation>
    <scope>NUCLEOTIDE SEQUENCE</scope>
</reference>
<keyword evidence="3" id="KW-0597">Phosphoprotein</keyword>
<dbReference type="GO" id="GO:0005789">
    <property type="term" value="C:endoplasmic reticulum membrane"/>
    <property type="evidence" value="ECO:0007669"/>
    <property type="project" value="UniProtKB-SubCell"/>
</dbReference>
<evidence type="ECO:0000256" key="17">
    <source>
        <dbReference type="ARBA" id="ARBA00071590"/>
    </source>
</evidence>
<evidence type="ECO:0000256" key="3">
    <source>
        <dbReference type="ARBA" id="ARBA00022553"/>
    </source>
</evidence>
<keyword evidence="7" id="KW-0653">Protein transport</keyword>
<evidence type="ECO:0000256" key="15">
    <source>
        <dbReference type="ARBA" id="ARBA00054011"/>
    </source>
</evidence>
<dbReference type="Gene3D" id="1.20.5.110">
    <property type="match status" value="1"/>
</dbReference>
<evidence type="ECO:0000256" key="11">
    <source>
        <dbReference type="ARBA" id="ARBA00023136"/>
    </source>
</evidence>
<evidence type="ECO:0000256" key="14">
    <source>
        <dbReference type="ARBA" id="ARBA00046280"/>
    </source>
</evidence>
<evidence type="ECO:0000256" key="1">
    <source>
        <dbReference type="ARBA" id="ARBA00004389"/>
    </source>
</evidence>